<keyword evidence="4" id="KW-1185">Reference proteome</keyword>
<evidence type="ECO:0000313" key="3">
    <source>
        <dbReference type="EMBL" id="OCF58003.1"/>
    </source>
</evidence>
<feature type="compositionally biased region" description="Basic and acidic residues" evidence="1">
    <location>
        <begin position="80"/>
        <end position="91"/>
    </location>
</feature>
<dbReference type="EMBL" id="KI669462">
    <property type="protein sequence ID" value="OCF58003.1"/>
    <property type="molecule type" value="Genomic_DNA"/>
</dbReference>
<gene>
    <name evidence="3" type="ORF">L486_04030</name>
</gene>
<feature type="compositionally biased region" description="Acidic residues" evidence="1">
    <location>
        <begin position="183"/>
        <end position="193"/>
    </location>
</feature>
<feature type="signal peptide" evidence="2">
    <location>
        <begin position="1"/>
        <end position="18"/>
    </location>
</feature>
<feature type="compositionally biased region" description="Polar residues" evidence="1">
    <location>
        <begin position="95"/>
        <end position="104"/>
    </location>
</feature>
<name>A0A1B9IR30_9TREE</name>
<reference evidence="4" key="2">
    <citation type="submission" date="2013-12" db="EMBL/GenBank/DDBJ databases">
        <title>Evolution of pathogenesis and genome organization in the Tremellales.</title>
        <authorList>
            <person name="Cuomo C."/>
            <person name="Litvintseva A."/>
            <person name="Heitman J."/>
            <person name="Chen Y."/>
            <person name="Sun S."/>
            <person name="Springer D."/>
            <person name="Dromer F."/>
            <person name="Young S."/>
            <person name="Zeng Q."/>
            <person name="Chapman S."/>
            <person name="Gujja S."/>
            <person name="Saif S."/>
            <person name="Birren B."/>
        </authorList>
    </citation>
    <scope>NUCLEOTIDE SEQUENCE [LARGE SCALE GENOMIC DNA]</scope>
    <source>
        <strain evidence="4">CBS 10435</strain>
    </source>
</reference>
<evidence type="ECO:0000256" key="2">
    <source>
        <dbReference type="SAM" id="SignalP"/>
    </source>
</evidence>
<dbReference type="Proteomes" id="UP000092583">
    <property type="component" value="Unassembled WGS sequence"/>
</dbReference>
<proteinExistence type="predicted"/>
<accession>A0A1B9IR30</accession>
<feature type="region of interest" description="Disordered" evidence="1">
    <location>
        <begin position="170"/>
        <end position="193"/>
    </location>
</feature>
<feature type="chain" id="PRO_5008628825" description="RxLR effector protein" evidence="2">
    <location>
        <begin position="19"/>
        <end position="193"/>
    </location>
</feature>
<evidence type="ECO:0000256" key="1">
    <source>
        <dbReference type="SAM" id="MobiDB-lite"/>
    </source>
</evidence>
<sequence length="193" mass="21179">MKATYFAAILLSATFSLAAPAGLNDLVASPNSLTPLTNSNAKSPSLPINQIGSILTPPTAPARPDEYVSGVLKSHKPSKRGIDLPLHDTSKSSKSKYQSGNTNLLEDVKDKLDGKNDDKLKGVSETVNKVMNMKGHGKRRMDKREFVDMAVDHLGRKVVRRGNDFQIQEIQDQGRQWGGANELSDENDEPFYE</sequence>
<protein>
    <recommendedName>
        <fullName evidence="5">RxLR effector protein</fullName>
    </recommendedName>
</protein>
<keyword evidence="2" id="KW-0732">Signal</keyword>
<organism evidence="3 4">
    <name type="scientific">Kwoniella mangroviensis CBS 10435</name>
    <dbReference type="NCBI Taxonomy" id="1331196"/>
    <lineage>
        <taxon>Eukaryota</taxon>
        <taxon>Fungi</taxon>
        <taxon>Dikarya</taxon>
        <taxon>Basidiomycota</taxon>
        <taxon>Agaricomycotina</taxon>
        <taxon>Tremellomycetes</taxon>
        <taxon>Tremellales</taxon>
        <taxon>Cryptococcaceae</taxon>
        <taxon>Kwoniella</taxon>
    </lineage>
</organism>
<evidence type="ECO:0000313" key="4">
    <source>
        <dbReference type="Proteomes" id="UP000092583"/>
    </source>
</evidence>
<reference evidence="3 4" key="1">
    <citation type="submission" date="2013-07" db="EMBL/GenBank/DDBJ databases">
        <title>The Genome Sequence of Kwoniella mangroviensis CBS10435.</title>
        <authorList>
            <consortium name="The Broad Institute Genome Sequencing Platform"/>
            <person name="Cuomo C."/>
            <person name="Litvintseva A."/>
            <person name="Chen Y."/>
            <person name="Heitman J."/>
            <person name="Sun S."/>
            <person name="Springer D."/>
            <person name="Dromer F."/>
            <person name="Young S.K."/>
            <person name="Zeng Q."/>
            <person name="Gargeya S."/>
            <person name="Fitzgerald M."/>
            <person name="Abouelleil A."/>
            <person name="Alvarado L."/>
            <person name="Berlin A.M."/>
            <person name="Chapman S.B."/>
            <person name="Dewar J."/>
            <person name="Goldberg J."/>
            <person name="Griggs A."/>
            <person name="Gujja S."/>
            <person name="Hansen M."/>
            <person name="Howarth C."/>
            <person name="Imamovic A."/>
            <person name="Larimer J."/>
            <person name="McCowan C."/>
            <person name="Murphy C."/>
            <person name="Pearson M."/>
            <person name="Priest M."/>
            <person name="Roberts A."/>
            <person name="Saif S."/>
            <person name="Shea T."/>
            <person name="Sykes S."/>
            <person name="Wortman J."/>
            <person name="Nusbaum C."/>
            <person name="Birren B."/>
        </authorList>
    </citation>
    <scope>NUCLEOTIDE SEQUENCE [LARGE SCALE GENOMIC DNA]</scope>
    <source>
        <strain evidence="3 4">CBS 10435</strain>
    </source>
</reference>
<evidence type="ECO:0008006" key="5">
    <source>
        <dbReference type="Google" id="ProtNLM"/>
    </source>
</evidence>
<dbReference type="AlphaFoldDB" id="A0A1B9IR30"/>
<feature type="region of interest" description="Disordered" evidence="1">
    <location>
        <begin position="72"/>
        <end position="104"/>
    </location>
</feature>
<dbReference type="OrthoDB" id="2563601at2759"/>